<accession>A0A9K3LIH9</accession>
<feature type="binding site" evidence="12">
    <location>
        <begin position="883"/>
        <end position="884"/>
    </location>
    <ligand>
        <name>S-adenosyl-L-methionine</name>
        <dbReference type="ChEBI" id="CHEBI:59789"/>
    </ligand>
</feature>
<comment type="caution">
    <text evidence="17">The sequence shown here is derived from an EMBL/GenBank/DDBJ whole genome shotgun (WGS) entry which is preliminary data.</text>
</comment>
<evidence type="ECO:0000256" key="3">
    <source>
        <dbReference type="ARBA" id="ARBA00022603"/>
    </source>
</evidence>
<organism evidence="17 18">
    <name type="scientific">Nitzschia inconspicua</name>
    <dbReference type="NCBI Taxonomy" id="303405"/>
    <lineage>
        <taxon>Eukaryota</taxon>
        <taxon>Sar</taxon>
        <taxon>Stramenopiles</taxon>
        <taxon>Ochrophyta</taxon>
        <taxon>Bacillariophyta</taxon>
        <taxon>Bacillariophyceae</taxon>
        <taxon>Bacillariophycidae</taxon>
        <taxon>Bacillariales</taxon>
        <taxon>Bacillariaceae</taxon>
        <taxon>Nitzschia</taxon>
    </lineage>
</organism>
<keyword evidence="9" id="KW-0862">Zinc</keyword>
<dbReference type="OrthoDB" id="432829at2759"/>
<dbReference type="InterPro" id="IPR056743">
    <property type="entry name" value="TRM5-TYW2-like_MTfase"/>
</dbReference>
<keyword evidence="4 12" id="KW-0808">Transferase</keyword>
<dbReference type="Pfam" id="PF00855">
    <property type="entry name" value="PWWP"/>
    <property type="match status" value="1"/>
</dbReference>
<dbReference type="PROSITE" id="PS50016">
    <property type="entry name" value="ZF_PHD_2"/>
    <property type="match status" value="1"/>
</dbReference>
<dbReference type="GO" id="GO:0005634">
    <property type="term" value="C:nucleus"/>
    <property type="evidence" value="ECO:0007669"/>
    <property type="project" value="UniProtKB-SubCell"/>
</dbReference>
<dbReference type="InterPro" id="IPR019787">
    <property type="entry name" value="Znf_PHD-finger"/>
</dbReference>
<evidence type="ECO:0000256" key="10">
    <source>
        <dbReference type="ARBA" id="ARBA00023242"/>
    </source>
</evidence>
<keyword evidence="2 12" id="KW-0963">Cytoplasm</keyword>
<dbReference type="SMART" id="SM00249">
    <property type="entry name" value="PHD"/>
    <property type="match status" value="1"/>
</dbReference>
<evidence type="ECO:0000256" key="14">
    <source>
        <dbReference type="SAM" id="MobiDB-lite"/>
    </source>
</evidence>
<dbReference type="GO" id="GO:0052906">
    <property type="term" value="F:tRNA (guanine(37)-N1)-methyltransferase activity"/>
    <property type="evidence" value="ECO:0007669"/>
    <property type="project" value="UniProtKB-UniRule"/>
</dbReference>
<dbReference type="FunFam" id="3.30.300.110:FF:000001">
    <property type="entry name" value="tRNA (guanine(37)-N1)-methyltransferase"/>
    <property type="match status" value="1"/>
</dbReference>
<evidence type="ECO:0000256" key="5">
    <source>
        <dbReference type="ARBA" id="ARBA00022691"/>
    </source>
</evidence>
<dbReference type="InterPro" id="IPR001965">
    <property type="entry name" value="Znf_PHD"/>
</dbReference>
<feature type="region of interest" description="Disordered" evidence="14">
    <location>
        <begin position="375"/>
        <end position="401"/>
    </location>
</feature>
<evidence type="ECO:0000256" key="9">
    <source>
        <dbReference type="ARBA" id="ARBA00022833"/>
    </source>
</evidence>
<dbReference type="InterPro" id="IPR030382">
    <property type="entry name" value="MeTrfase_TRM5/TYW2"/>
</dbReference>
<dbReference type="InterPro" id="IPR025792">
    <property type="entry name" value="tRNA_Gua_MeTrfase_euk"/>
</dbReference>
<feature type="domain" description="PHD-type" evidence="15">
    <location>
        <begin position="63"/>
        <end position="113"/>
    </location>
</feature>
<dbReference type="GO" id="GO:0002939">
    <property type="term" value="P:tRNA N1-guanine methylation"/>
    <property type="evidence" value="ECO:0007669"/>
    <property type="project" value="TreeGrafter"/>
</dbReference>
<keyword evidence="10 12" id="KW-0539">Nucleus</keyword>
<evidence type="ECO:0000256" key="12">
    <source>
        <dbReference type="HAMAP-Rule" id="MF_03152"/>
    </source>
</evidence>
<feature type="region of interest" description="Disordered" evidence="14">
    <location>
        <begin position="255"/>
        <end position="333"/>
    </location>
</feature>
<comment type="similarity">
    <text evidence="1">Belongs to the class I-like SAM-binding methyltransferase superfamily. TRM5/TYW2 family.</text>
</comment>
<evidence type="ECO:0000256" key="8">
    <source>
        <dbReference type="ARBA" id="ARBA00022771"/>
    </source>
</evidence>
<comment type="subcellular location">
    <subcellularLocation>
        <location evidence="12">Mitochondrion matrix</location>
    </subcellularLocation>
    <subcellularLocation>
        <location evidence="12">Nucleus</location>
    </subcellularLocation>
    <subcellularLocation>
        <location evidence="12">Cytoplasm</location>
    </subcellularLocation>
    <text evidence="12">Predominantly in the mitochondria and in the nucleus.</text>
</comment>
<feature type="compositionally biased region" description="Basic residues" evidence="14">
    <location>
        <begin position="302"/>
        <end position="313"/>
    </location>
</feature>
<evidence type="ECO:0000256" key="13">
    <source>
        <dbReference type="PROSITE-ProRule" id="PRU00146"/>
    </source>
</evidence>
<feature type="compositionally biased region" description="Polar residues" evidence="14">
    <location>
        <begin position="506"/>
        <end position="520"/>
    </location>
</feature>
<dbReference type="CDD" id="cd05162">
    <property type="entry name" value="PWWP"/>
    <property type="match status" value="1"/>
</dbReference>
<comment type="subunit">
    <text evidence="12">Monomer.</text>
</comment>
<feature type="binding site" evidence="12">
    <location>
        <position position="807"/>
    </location>
    <ligand>
        <name>S-adenosyl-L-methionine</name>
        <dbReference type="ChEBI" id="CHEBI:59789"/>
    </ligand>
</feature>
<comment type="catalytic activity">
    <reaction evidence="11 12">
        <text>guanosine(37) in tRNA + S-adenosyl-L-methionine = N(1)-methylguanosine(37) in tRNA + S-adenosyl-L-homocysteine + H(+)</text>
        <dbReference type="Rhea" id="RHEA:36899"/>
        <dbReference type="Rhea" id="RHEA-COMP:10145"/>
        <dbReference type="Rhea" id="RHEA-COMP:10147"/>
        <dbReference type="ChEBI" id="CHEBI:15378"/>
        <dbReference type="ChEBI" id="CHEBI:57856"/>
        <dbReference type="ChEBI" id="CHEBI:59789"/>
        <dbReference type="ChEBI" id="CHEBI:73542"/>
        <dbReference type="ChEBI" id="CHEBI:74269"/>
        <dbReference type="EC" id="2.1.1.228"/>
    </reaction>
</comment>
<feature type="compositionally biased region" description="Basic and acidic residues" evidence="14">
    <location>
        <begin position="381"/>
        <end position="391"/>
    </location>
</feature>
<sequence>MASKNGTLELSPNERAKLLLELQQSGDISADIPEAIKKELESAVSIKPKEEGSNGHLLQDSFGTGCLCCGEDDDHANLLLCEFCEAEYHTYCCEPPLRQVPTGDWYCSSCKSAIAAERYLEDDRLDRAVSALSPNFTSRFGEVVWAHGGVGFGWWPGFIYDPRFTVGSARELASKHLGKRHLVYFFECHEAPFAVLTTAKLTKWEDGLMEDFHMGKTAKSAGKIRLQSFRQAMQAATLELAKPIEMRMDWNHTELPQILPSPQKKNSKPPATLKGKKRRRNQVFSTDDEDGESSGGSDNEKNRKRKKQKRALKPPKGFPLLRSHTNDGSVRPCNRNLADALESISERQSHRINAIVESSEDGEFFVKLLYKPGGTTVGQKSKNDSSSREDVNPPPSGTKNVGFVRLPSRKTSTFANVRSMIQEELIPDGILGNVNWRFFIPGLGPVSTRQETSLGPIFGFLHRTTLDVNLGDGTTLNPIKIFVVDGEEYRQGVVSPAAVVVSSTRSNVSAQNPSTQNNVPAQHPNETKNRNQVNNEQKYLSLFDIVSEPPPLRSLLPSIPTSDAEDYVFPVSAFPSLSVFDVSVKFPALIIPAKRTNELRKRLQRIMLRRPRCKVVFEVRAANEQMVSDEQFLPLVDGGRLPPENCRKVVLDPEQVKIPFENYSIHPLLEPLVSTQQVGLVEHTMKFTYEDWTTDELLKRLLEPEGIDEIPSAFEVIGQLAHLNLRPQLLRYKYLIGKILLDKHQSAIRTIVNKVGSIDTQFRTFAMEVIAGYQGSDWSLVELKEEGCIYQLDFQKVYWNSRLAGEHRRLVKLIQKEQCSKANVVVVADMMAGIGPFAIPLTAKKNGPIVHANDLNPASYQYLVANGKKNNCHTSRLHTYNIDARAFCHQLQDQGINVHHFIMNLPASALEFLDAFRGYKVVGSGLPSTPTIHVHCFASKDRKEAHQSIYERAEKALGCPFGDTKVSIHNVRDVAPNKNMYCVTFQLPEAVRSLPRIKVGSDDSIP</sequence>
<evidence type="ECO:0000256" key="2">
    <source>
        <dbReference type="ARBA" id="ARBA00022490"/>
    </source>
</evidence>
<evidence type="ECO:0000256" key="6">
    <source>
        <dbReference type="ARBA" id="ARBA00022694"/>
    </source>
</evidence>
<dbReference type="EC" id="2.1.1.228" evidence="12"/>
<keyword evidence="7" id="KW-0479">Metal-binding</keyword>
<reference evidence="17" key="2">
    <citation type="submission" date="2021-04" db="EMBL/GenBank/DDBJ databases">
        <authorList>
            <person name="Podell S."/>
        </authorList>
    </citation>
    <scope>NUCLEOTIDE SEQUENCE</scope>
    <source>
        <strain evidence="17">Hildebrandi</strain>
    </source>
</reference>
<evidence type="ECO:0000313" key="18">
    <source>
        <dbReference type="Proteomes" id="UP000693970"/>
    </source>
</evidence>
<dbReference type="InterPro" id="IPR056744">
    <property type="entry name" value="TRM5/TYW2-like_N"/>
</dbReference>
<comment type="function">
    <text evidence="12">Specifically methylates the N1 position of guanosine-37 in various cytoplasmic and mitochondrial tRNAs. Methylation is not dependent on the nature of the nucleoside 5' of the target nucleoside. This is the first step in the biosynthesis of wybutosine (yW), a modified base adjacent to the anticodon of tRNAs and required for accurate decoding.</text>
</comment>
<dbReference type="EMBL" id="JAGRRH010000010">
    <property type="protein sequence ID" value="KAG7362678.1"/>
    <property type="molecule type" value="Genomic_DNA"/>
</dbReference>
<evidence type="ECO:0000256" key="11">
    <source>
        <dbReference type="ARBA" id="ARBA00047783"/>
    </source>
</evidence>
<dbReference type="PROSITE" id="PS01359">
    <property type="entry name" value="ZF_PHD_1"/>
    <property type="match status" value="1"/>
</dbReference>
<feature type="region of interest" description="Disordered" evidence="14">
    <location>
        <begin position="506"/>
        <end position="532"/>
    </location>
</feature>
<dbReference type="GO" id="GO:0070901">
    <property type="term" value="P:mitochondrial tRNA methylation"/>
    <property type="evidence" value="ECO:0007669"/>
    <property type="project" value="UniProtKB-ARBA"/>
</dbReference>
<gene>
    <name evidence="17" type="ORF">IV203_026038</name>
</gene>
<evidence type="ECO:0000256" key="1">
    <source>
        <dbReference type="ARBA" id="ARBA00009775"/>
    </source>
</evidence>
<dbReference type="Proteomes" id="UP000693970">
    <property type="component" value="Unassembled WGS sequence"/>
</dbReference>
<keyword evidence="5 12" id="KW-0949">S-adenosyl-L-methionine</keyword>
<dbReference type="Pfam" id="PF02475">
    <property type="entry name" value="TRM5-TYW2_MTfase"/>
    <property type="match status" value="1"/>
</dbReference>
<keyword evidence="3 12" id="KW-0489">Methyltransferase</keyword>
<dbReference type="PANTHER" id="PTHR23245">
    <property type="entry name" value="TRNA METHYLTRANSFERASE"/>
    <property type="match status" value="1"/>
</dbReference>
<dbReference type="GO" id="GO:0008270">
    <property type="term" value="F:zinc ion binding"/>
    <property type="evidence" value="ECO:0007669"/>
    <property type="project" value="UniProtKB-KW"/>
</dbReference>
<proteinExistence type="inferred from homology"/>
<dbReference type="InterPro" id="IPR000313">
    <property type="entry name" value="PWWP_dom"/>
</dbReference>
<keyword evidence="18" id="KW-1185">Reference proteome</keyword>
<dbReference type="PROSITE" id="PS51684">
    <property type="entry name" value="SAM_MT_TRM5_TYW2"/>
    <property type="match status" value="1"/>
</dbReference>
<dbReference type="PANTHER" id="PTHR23245:SF36">
    <property type="entry name" value="TRNA (GUANINE(37)-N1)-METHYLTRANSFERASE"/>
    <property type="match status" value="1"/>
</dbReference>
<dbReference type="InterPro" id="IPR019786">
    <property type="entry name" value="Zinc_finger_PHD-type_CS"/>
</dbReference>
<comment type="similarity">
    <text evidence="12">Belongs to the TRM5 / TYW2 family.</text>
</comment>
<evidence type="ECO:0000259" key="15">
    <source>
        <dbReference type="PROSITE" id="PS50016"/>
    </source>
</evidence>
<keyword evidence="6 12" id="KW-0819">tRNA processing</keyword>
<evidence type="ECO:0000259" key="16">
    <source>
        <dbReference type="PROSITE" id="PS51684"/>
    </source>
</evidence>
<name>A0A9K3LIH9_9STRA</name>
<evidence type="ECO:0000256" key="7">
    <source>
        <dbReference type="ARBA" id="ARBA00022723"/>
    </source>
</evidence>
<dbReference type="HAMAP" id="MF_03152">
    <property type="entry name" value="TRM5"/>
    <property type="match status" value="1"/>
</dbReference>
<dbReference type="Pfam" id="PF25133">
    <property type="entry name" value="TYW2_N_2"/>
    <property type="match status" value="1"/>
</dbReference>
<keyword evidence="8 13" id="KW-0863">Zinc-finger</keyword>
<dbReference type="AlphaFoldDB" id="A0A9K3LIH9"/>
<feature type="binding site" evidence="12">
    <location>
        <position position="904"/>
    </location>
    <ligand>
        <name>S-adenosyl-L-methionine</name>
        <dbReference type="ChEBI" id="CHEBI:59789"/>
    </ligand>
</feature>
<keyword evidence="12" id="KW-0496">Mitochondrion</keyword>
<reference evidence="17" key="1">
    <citation type="journal article" date="2021" name="Sci. Rep.">
        <title>Diploid genomic architecture of Nitzschia inconspicua, an elite biomass production diatom.</title>
        <authorList>
            <person name="Oliver A."/>
            <person name="Podell S."/>
            <person name="Pinowska A."/>
            <person name="Traller J.C."/>
            <person name="Smith S.R."/>
            <person name="McClure R."/>
            <person name="Beliaev A."/>
            <person name="Bohutskyi P."/>
            <person name="Hill E.A."/>
            <person name="Rabines A."/>
            <person name="Zheng H."/>
            <person name="Allen L.Z."/>
            <person name="Kuo A."/>
            <person name="Grigoriev I.V."/>
            <person name="Allen A.E."/>
            <person name="Hazlebeck D."/>
            <person name="Allen E.E."/>
        </authorList>
    </citation>
    <scope>NUCLEOTIDE SEQUENCE</scope>
    <source>
        <strain evidence="17">Hildebrandi</strain>
    </source>
</reference>
<dbReference type="GO" id="GO:0005759">
    <property type="term" value="C:mitochondrial matrix"/>
    <property type="evidence" value="ECO:0007669"/>
    <property type="project" value="UniProtKB-SubCell"/>
</dbReference>
<evidence type="ECO:0000313" key="17">
    <source>
        <dbReference type="EMBL" id="KAG7362678.1"/>
    </source>
</evidence>
<dbReference type="Pfam" id="PF00628">
    <property type="entry name" value="PHD"/>
    <property type="match status" value="1"/>
</dbReference>
<evidence type="ECO:0000256" key="4">
    <source>
        <dbReference type="ARBA" id="ARBA00022679"/>
    </source>
</evidence>
<feature type="domain" description="SAM-dependent methyltransferase TRM5/TYW2-type" evidence="16">
    <location>
        <begin position="714"/>
        <end position="989"/>
    </location>
</feature>
<protein>
    <recommendedName>
        <fullName evidence="12">tRNA (guanine(37)-N1)-methyltransferase</fullName>
        <ecNumber evidence="12">2.1.1.228</ecNumber>
    </recommendedName>
    <alternativeName>
        <fullName evidence="12">M1G-methyltransferase</fullName>
    </alternativeName>
    <alternativeName>
        <fullName evidence="12">tRNA [GM37] methyltransferase</fullName>
    </alternativeName>
    <alternativeName>
        <fullName evidence="12">tRNA methyltransferase 5 homolog</fullName>
    </alternativeName>
</protein>
<feature type="binding site" evidence="12">
    <location>
        <begin position="854"/>
        <end position="855"/>
    </location>
    <ligand>
        <name>S-adenosyl-L-methionine</name>
        <dbReference type="ChEBI" id="CHEBI:59789"/>
    </ligand>
</feature>